<feature type="domain" description="HAMP" evidence="16">
    <location>
        <begin position="180"/>
        <end position="233"/>
    </location>
</feature>
<evidence type="ECO:0000256" key="2">
    <source>
        <dbReference type="ARBA" id="ARBA00004651"/>
    </source>
</evidence>
<dbReference type="EMBL" id="CP060096">
    <property type="protein sequence ID" value="QSZ26699.1"/>
    <property type="molecule type" value="Genomic_DNA"/>
</dbReference>
<dbReference type="InterPro" id="IPR036890">
    <property type="entry name" value="HATPase_C_sf"/>
</dbReference>
<dbReference type="Pfam" id="PF00512">
    <property type="entry name" value="HisKA"/>
    <property type="match status" value="1"/>
</dbReference>
<dbReference type="SUPFAM" id="SSF158472">
    <property type="entry name" value="HAMP domain-like"/>
    <property type="match status" value="1"/>
</dbReference>
<dbReference type="Gene3D" id="6.10.340.10">
    <property type="match status" value="1"/>
</dbReference>
<keyword evidence="7 14" id="KW-0812">Transmembrane</keyword>
<dbReference type="PRINTS" id="PR00344">
    <property type="entry name" value="BCTRLSENSOR"/>
</dbReference>
<evidence type="ECO:0000259" key="16">
    <source>
        <dbReference type="PROSITE" id="PS50885"/>
    </source>
</evidence>
<evidence type="ECO:0000256" key="12">
    <source>
        <dbReference type="ARBA" id="ARBA00023012"/>
    </source>
</evidence>
<evidence type="ECO:0000256" key="6">
    <source>
        <dbReference type="ARBA" id="ARBA00022679"/>
    </source>
</evidence>
<dbReference type="SMART" id="SM00387">
    <property type="entry name" value="HATPase_c"/>
    <property type="match status" value="1"/>
</dbReference>
<keyword evidence="5" id="KW-0597">Phosphoprotein</keyword>
<evidence type="ECO:0000256" key="8">
    <source>
        <dbReference type="ARBA" id="ARBA00022741"/>
    </source>
</evidence>
<accession>A0A975AUI7</accession>
<dbReference type="Pfam" id="PF02518">
    <property type="entry name" value="HATPase_c"/>
    <property type="match status" value="1"/>
</dbReference>
<dbReference type="PANTHER" id="PTHR45528:SF1">
    <property type="entry name" value="SENSOR HISTIDINE KINASE CPXA"/>
    <property type="match status" value="1"/>
</dbReference>
<dbReference type="FunFam" id="3.30.565.10:FF:000006">
    <property type="entry name" value="Sensor histidine kinase WalK"/>
    <property type="match status" value="1"/>
</dbReference>
<reference evidence="17" key="1">
    <citation type="submission" date="2020-08" db="EMBL/GenBank/DDBJ databases">
        <title>Genomic insights into the carbon and energy metabolism of the first obligate autotrophic acetogenic bacterium Aceticella autotrophica gen. nov., sp. nov.</title>
        <authorList>
            <person name="Toshchakov S.V."/>
            <person name="Elcheninov A.G."/>
            <person name="Kublanov I.V."/>
            <person name="Frolov E.N."/>
            <person name="Lebedinsky A.V."/>
        </authorList>
    </citation>
    <scope>NUCLEOTIDE SEQUENCE</scope>
    <source>
        <strain evidence="17">3443-3Ac</strain>
    </source>
</reference>
<proteinExistence type="predicted"/>
<keyword evidence="11 14" id="KW-1133">Transmembrane helix</keyword>
<dbReference type="Pfam" id="PF00672">
    <property type="entry name" value="HAMP"/>
    <property type="match status" value="1"/>
</dbReference>
<dbReference type="CDD" id="cd06225">
    <property type="entry name" value="HAMP"/>
    <property type="match status" value="1"/>
</dbReference>
<dbReference type="InterPro" id="IPR003661">
    <property type="entry name" value="HisK_dim/P_dom"/>
</dbReference>
<dbReference type="GO" id="GO:0005886">
    <property type="term" value="C:plasma membrane"/>
    <property type="evidence" value="ECO:0007669"/>
    <property type="project" value="UniProtKB-SubCell"/>
</dbReference>
<feature type="transmembrane region" description="Helical" evidence="14">
    <location>
        <begin position="12"/>
        <end position="35"/>
    </location>
</feature>
<keyword evidence="6" id="KW-0808">Transferase</keyword>
<organism evidence="17 18">
    <name type="scientific">Aceticella autotrophica</name>
    <dbReference type="NCBI Taxonomy" id="2755338"/>
    <lineage>
        <taxon>Bacteria</taxon>
        <taxon>Bacillati</taxon>
        <taxon>Bacillota</taxon>
        <taxon>Clostridia</taxon>
        <taxon>Thermoanaerobacterales</taxon>
        <taxon>Thermoanaerobacteraceae</taxon>
        <taxon>Aceticella</taxon>
    </lineage>
</organism>
<evidence type="ECO:0000256" key="9">
    <source>
        <dbReference type="ARBA" id="ARBA00022777"/>
    </source>
</evidence>
<dbReference type="RefSeq" id="WP_284679379.1">
    <property type="nucleotide sequence ID" value="NZ_CP060096.1"/>
</dbReference>
<comment type="catalytic activity">
    <reaction evidence="1">
        <text>ATP + protein L-histidine = ADP + protein N-phospho-L-histidine.</text>
        <dbReference type="EC" id="2.7.13.3"/>
    </reaction>
</comment>
<evidence type="ECO:0000256" key="10">
    <source>
        <dbReference type="ARBA" id="ARBA00022840"/>
    </source>
</evidence>
<dbReference type="SUPFAM" id="SSF55874">
    <property type="entry name" value="ATPase domain of HSP90 chaperone/DNA topoisomerase II/histidine kinase"/>
    <property type="match status" value="1"/>
</dbReference>
<evidence type="ECO:0000256" key="14">
    <source>
        <dbReference type="SAM" id="Phobius"/>
    </source>
</evidence>
<dbReference type="SMART" id="SM00388">
    <property type="entry name" value="HisKA"/>
    <property type="match status" value="1"/>
</dbReference>
<name>A0A975AUI7_9THEO</name>
<dbReference type="Gene3D" id="3.30.565.10">
    <property type="entry name" value="Histidine kinase-like ATPase, C-terminal domain"/>
    <property type="match status" value="1"/>
</dbReference>
<evidence type="ECO:0000256" key="4">
    <source>
        <dbReference type="ARBA" id="ARBA00022475"/>
    </source>
</evidence>
<keyword evidence="13 14" id="KW-0472">Membrane</keyword>
<dbReference type="GO" id="GO:0000155">
    <property type="term" value="F:phosphorelay sensor kinase activity"/>
    <property type="evidence" value="ECO:0007669"/>
    <property type="project" value="InterPro"/>
</dbReference>
<sequence length="461" mass="52479">MKNLYFPIKFKLTLWYVLLLLIVILIFSITIYFSLQKMIINNEDILLNTQIKQTISSLDIENGVIKLSEEPFYYNSSIYGALLSYPDMKILESNLPKDIINKYSPDLKTIGQYKTIYTSKEKWRVYSSSIYSNNKILGILIFAQPLNFLDIAMKNLSVIIYIMIPLIIIVAVVGGILISNYVLKPIDRMTKVAREISMGDLSKRLNLPYTNDEIGRLAQTFDIMIDKLDDSFKRQRQFTHDASHELRTPIAVIQSQAELSLSSSNTVSEYTKALSVILEEAKYMGKLISNMLFLARGDNKADNLQMENLNLSDLIEGIVSELKPIAENNNIKINIVKNEPSCIKGDQTRITQLLYNIIENAIKYTLPEGNIKLYIENHDKYIKISVQDNGIGISKEHLPHIFERFYRVDKARSIKNGGSGLGLSICQWIALIHGGKIEVFSEENKGSTFIIWLPSCGVTHK</sequence>
<keyword evidence="4" id="KW-1003">Cell membrane</keyword>
<dbReference type="SMART" id="SM00304">
    <property type="entry name" value="HAMP"/>
    <property type="match status" value="1"/>
</dbReference>
<dbReference type="GO" id="GO:0005524">
    <property type="term" value="F:ATP binding"/>
    <property type="evidence" value="ECO:0007669"/>
    <property type="project" value="UniProtKB-KW"/>
</dbReference>
<dbReference type="InterPro" id="IPR050398">
    <property type="entry name" value="HssS/ArlS-like"/>
</dbReference>
<dbReference type="PANTHER" id="PTHR45528">
    <property type="entry name" value="SENSOR HISTIDINE KINASE CPXA"/>
    <property type="match status" value="1"/>
</dbReference>
<protein>
    <recommendedName>
        <fullName evidence="3">histidine kinase</fullName>
        <ecNumber evidence="3">2.7.13.3</ecNumber>
    </recommendedName>
</protein>
<keyword evidence="18" id="KW-1185">Reference proteome</keyword>
<comment type="subcellular location">
    <subcellularLocation>
        <location evidence="2">Cell membrane</location>
        <topology evidence="2">Multi-pass membrane protein</topology>
    </subcellularLocation>
</comment>
<evidence type="ECO:0000256" key="3">
    <source>
        <dbReference type="ARBA" id="ARBA00012438"/>
    </source>
</evidence>
<keyword evidence="12" id="KW-0902">Two-component regulatory system</keyword>
<dbReference type="InterPro" id="IPR003594">
    <property type="entry name" value="HATPase_dom"/>
</dbReference>
<evidence type="ECO:0000313" key="18">
    <source>
        <dbReference type="Proteomes" id="UP000671913"/>
    </source>
</evidence>
<dbReference type="CDD" id="cd00082">
    <property type="entry name" value="HisKA"/>
    <property type="match status" value="1"/>
</dbReference>
<dbReference type="InterPro" id="IPR003660">
    <property type="entry name" value="HAMP_dom"/>
</dbReference>
<dbReference type="FunFam" id="1.10.287.130:FF:000001">
    <property type="entry name" value="Two-component sensor histidine kinase"/>
    <property type="match status" value="1"/>
</dbReference>
<evidence type="ECO:0000256" key="13">
    <source>
        <dbReference type="ARBA" id="ARBA00023136"/>
    </source>
</evidence>
<dbReference type="PROSITE" id="PS50885">
    <property type="entry name" value="HAMP"/>
    <property type="match status" value="1"/>
</dbReference>
<evidence type="ECO:0000256" key="1">
    <source>
        <dbReference type="ARBA" id="ARBA00000085"/>
    </source>
</evidence>
<dbReference type="Proteomes" id="UP000671913">
    <property type="component" value="Chromosome"/>
</dbReference>
<keyword evidence="9 17" id="KW-0418">Kinase</keyword>
<dbReference type="InterPro" id="IPR004358">
    <property type="entry name" value="Sig_transdc_His_kin-like_C"/>
</dbReference>
<keyword evidence="8" id="KW-0547">Nucleotide-binding</keyword>
<feature type="transmembrane region" description="Helical" evidence="14">
    <location>
        <begin position="159"/>
        <end position="183"/>
    </location>
</feature>
<dbReference type="PROSITE" id="PS50109">
    <property type="entry name" value="HIS_KIN"/>
    <property type="match status" value="1"/>
</dbReference>
<evidence type="ECO:0000259" key="15">
    <source>
        <dbReference type="PROSITE" id="PS50109"/>
    </source>
</evidence>
<evidence type="ECO:0000256" key="5">
    <source>
        <dbReference type="ARBA" id="ARBA00022553"/>
    </source>
</evidence>
<dbReference type="SUPFAM" id="SSF47384">
    <property type="entry name" value="Homodimeric domain of signal transducing histidine kinase"/>
    <property type="match status" value="1"/>
</dbReference>
<keyword evidence="10" id="KW-0067">ATP-binding</keyword>
<evidence type="ECO:0000256" key="11">
    <source>
        <dbReference type="ARBA" id="ARBA00022989"/>
    </source>
</evidence>
<dbReference type="EC" id="2.7.13.3" evidence="3"/>
<dbReference type="InterPro" id="IPR005467">
    <property type="entry name" value="His_kinase_dom"/>
</dbReference>
<gene>
    <name evidence="17" type="ORF">ACETAC_07275</name>
</gene>
<feature type="domain" description="Histidine kinase" evidence="15">
    <location>
        <begin position="241"/>
        <end position="457"/>
    </location>
</feature>
<dbReference type="CDD" id="cd00075">
    <property type="entry name" value="HATPase"/>
    <property type="match status" value="1"/>
</dbReference>
<evidence type="ECO:0000313" key="17">
    <source>
        <dbReference type="EMBL" id="QSZ26699.1"/>
    </source>
</evidence>
<dbReference type="KEGG" id="aaut:ACETAC_07275"/>
<dbReference type="AlphaFoldDB" id="A0A975AUI7"/>
<evidence type="ECO:0000256" key="7">
    <source>
        <dbReference type="ARBA" id="ARBA00022692"/>
    </source>
</evidence>
<dbReference type="InterPro" id="IPR036097">
    <property type="entry name" value="HisK_dim/P_sf"/>
</dbReference>
<dbReference type="Gene3D" id="1.10.287.130">
    <property type="match status" value="1"/>
</dbReference>